<evidence type="ECO:0000313" key="2">
    <source>
        <dbReference type="Proteomes" id="UP000053681"/>
    </source>
</evidence>
<dbReference type="Proteomes" id="UP000053681">
    <property type="component" value="Unassembled WGS sequence"/>
</dbReference>
<sequence>MKKVRNVIDFELLMESDPDLSITSKGINEWLIKYKPFTNNLINEVNSNGIQQYPSLIQEYSKYVRELSIVGINNCNEVDKIDKRVISILELFHSFFKINNAAFNSNYIQIDKIRLKAFRNMTYMSSKAQAQNSINQKNISKRDIIMMHLDNLKDTIEGVLNPLLTPIVFMLEYSDNPNINLSEVDKRFFSQKYYNYSSNGSFKTIANNFPILYVQTDNSLRNADAHFDYSIDAKNEKITYKKGSKNNPSYAQISFNELKDEIIKLSCIAKQIAIAYELFYYELHKVFPETSSNFEFDEQLSALNQHLLVSKLTIKDYEYEEKELVFHIKSFTDSEMGDTVISLLRYSISYLELAKAYEENVDSINLKINETLCLNIDLSFIKELNKDISEHAFEKYIEQVLTSNGY</sequence>
<keyword evidence="2" id="KW-1185">Reference proteome</keyword>
<dbReference type="AlphaFoldDB" id="A0A0V8JLM9"/>
<dbReference type="RefSeq" id="WP_062686761.1">
    <property type="nucleotide sequence ID" value="NZ_KQ758647.1"/>
</dbReference>
<name>A0A0V8JLM9_9BACI</name>
<comment type="caution">
    <text evidence="1">The sequence shown here is derived from an EMBL/GenBank/DDBJ whole genome shotgun (WGS) entry which is preliminary data.</text>
</comment>
<accession>A0A0V8JLM9</accession>
<dbReference type="EMBL" id="LNQP01000031">
    <property type="protein sequence ID" value="KSU87957.1"/>
    <property type="molecule type" value="Genomic_DNA"/>
</dbReference>
<evidence type="ECO:0000313" key="1">
    <source>
        <dbReference type="EMBL" id="KSU87957.1"/>
    </source>
</evidence>
<protein>
    <submittedName>
        <fullName evidence="1">Uncharacterized protein</fullName>
    </submittedName>
</protein>
<reference evidence="1 2" key="1">
    <citation type="submission" date="2015-11" db="EMBL/GenBank/DDBJ databases">
        <title>Bacillus caseinolyticus sp nov.</title>
        <authorList>
            <person name="Dastager S.G."/>
            <person name="Mawlankar R."/>
        </authorList>
    </citation>
    <scope>NUCLEOTIDE SEQUENCE [LARGE SCALE GENOMIC DNA]</scope>
    <source>
        <strain evidence="1 2">SGD-V-76</strain>
    </source>
</reference>
<proteinExistence type="predicted"/>
<gene>
    <name evidence="1" type="ORF">AS180_10145</name>
</gene>
<organism evidence="1 2">
    <name type="scientific">Priestia veravalensis</name>
    <dbReference type="NCBI Taxonomy" id="1414648"/>
    <lineage>
        <taxon>Bacteria</taxon>
        <taxon>Bacillati</taxon>
        <taxon>Bacillota</taxon>
        <taxon>Bacilli</taxon>
        <taxon>Bacillales</taxon>
        <taxon>Bacillaceae</taxon>
        <taxon>Priestia</taxon>
    </lineage>
</organism>